<dbReference type="InterPro" id="IPR000843">
    <property type="entry name" value="HTH_LacI"/>
</dbReference>
<reference evidence="6 7" key="1">
    <citation type="submission" date="2015-11" db="EMBL/GenBank/DDBJ databases">
        <title>Butyribacter intestini gen. nov., sp. nov., a butyric acid-producing bacterium of the family Lachnospiraceae isolated from the human faeces.</title>
        <authorList>
            <person name="Zou Y."/>
            <person name="Xue W."/>
            <person name="Luo G."/>
            <person name="Lv M."/>
        </authorList>
    </citation>
    <scope>NUCLEOTIDE SEQUENCE [LARGE SCALE GENOMIC DNA]</scope>
    <source>
        <strain evidence="6 7">ACET-33324</strain>
    </source>
</reference>
<keyword evidence="3" id="KW-0238">DNA-binding</keyword>
<sequence length="347" mass="39006">MKKITMQDIADELHISRVTVWKVFNRQPGVSPALEQKIINKALELGYHKTVPSLLSSEDTGSSGTKDITAVSIVVSRPESSIFWMNIIHQIAKELNKFSINLIYTYLPSRMTDGYRLPSVLSDGTVQGIIVLNVYDLNILTLINQLTIPKVFLDTVTQMSSEQLSGDLVLLEGKNSIYQITESILQKGRRRIGFIGDIGYAQTNFHRYEGFLQALEHHGIAADPSLCLTAPIGIEAYAEVIHTFLDNVREMPQAFVCVSDYVAHFVLKYLLEHNFQVPSDIAVSGFDGQAEYSDSPDFLTTACVDTRALGKRLVRQLLFRIEYPDFPTEVIYQHTKVIYGASTDFEF</sequence>
<keyword evidence="4" id="KW-0804">Transcription</keyword>
<dbReference type="EMBL" id="LNAM01000001">
    <property type="protein sequence ID" value="KSV60643.1"/>
    <property type="molecule type" value="Genomic_DNA"/>
</dbReference>
<accession>A0A0V8QJT6</accession>
<dbReference type="Gene3D" id="1.10.260.40">
    <property type="entry name" value="lambda repressor-like DNA-binding domains"/>
    <property type="match status" value="1"/>
</dbReference>
<dbReference type="STRING" id="290052.ASU35_00255"/>
<dbReference type="InterPro" id="IPR010982">
    <property type="entry name" value="Lambda_DNA-bd_dom_sf"/>
</dbReference>
<dbReference type="GO" id="GO:0000976">
    <property type="term" value="F:transcription cis-regulatory region binding"/>
    <property type="evidence" value="ECO:0007669"/>
    <property type="project" value="TreeGrafter"/>
</dbReference>
<evidence type="ECO:0000313" key="6">
    <source>
        <dbReference type="EMBL" id="KSV60643.1"/>
    </source>
</evidence>
<dbReference type="InterPro" id="IPR046335">
    <property type="entry name" value="LacI/GalR-like_sensor"/>
</dbReference>
<evidence type="ECO:0000313" key="7">
    <source>
        <dbReference type="Proteomes" id="UP000054874"/>
    </source>
</evidence>
<dbReference type="OrthoDB" id="2026446at2"/>
<protein>
    <recommendedName>
        <fullName evidence="5">HTH lacI-type domain-containing protein</fullName>
    </recommendedName>
</protein>
<dbReference type="Gene3D" id="3.40.50.2300">
    <property type="match status" value="2"/>
</dbReference>
<proteinExistence type="predicted"/>
<dbReference type="CDD" id="cd01392">
    <property type="entry name" value="HTH_LacI"/>
    <property type="match status" value="1"/>
</dbReference>
<evidence type="ECO:0000256" key="2">
    <source>
        <dbReference type="ARBA" id="ARBA00023015"/>
    </source>
</evidence>
<gene>
    <name evidence="6" type="ORF">ASU35_00255</name>
</gene>
<dbReference type="AlphaFoldDB" id="A0A0V8QJT6"/>
<dbReference type="Proteomes" id="UP000054874">
    <property type="component" value="Unassembled WGS sequence"/>
</dbReference>
<evidence type="ECO:0000256" key="1">
    <source>
        <dbReference type="ARBA" id="ARBA00022491"/>
    </source>
</evidence>
<dbReference type="PANTHER" id="PTHR30146:SF148">
    <property type="entry name" value="HTH-TYPE TRANSCRIPTIONAL REPRESSOR PURR-RELATED"/>
    <property type="match status" value="1"/>
</dbReference>
<keyword evidence="7" id="KW-1185">Reference proteome</keyword>
<dbReference type="InterPro" id="IPR028082">
    <property type="entry name" value="Peripla_BP_I"/>
</dbReference>
<dbReference type="SUPFAM" id="SSF47413">
    <property type="entry name" value="lambda repressor-like DNA-binding domains"/>
    <property type="match status" value="1"/>
</dbReference>
<dbReference type="PANTHER" id="PTHR30146">
    <property type="entry name" value="LACI-RELATED TRANSCRIPTIONAL REPRESSOR"/>
    <property type="match status" value="1"/>
</dbReference>
<keyword evidence="2" id="KW-0805">Transcription regulation</keyword>
<dbReference type="SUPFAM" id="SSF53822">
    <property type="entry name" value="Periplasmic binding protein-like I"/>
    <property type="match status" value="1"/>
</dbReference>
<dbReference type="GO" id="GO:0003700">
    <property type="term" value="F:DNA-binding transcription factor activity"/>
    <property type="evidence" value="ECO:0007669"/>
    <property type="project" value="TreeGrafter"/>
</dbReference>
<feature type="domain" description="HTH lacI-type" evidence="5">
    <location>
        <begin position="3"/>
        <end position="70"/>
    </location>
</feature>
<keyword evidence="1" id="KW-0678">Repressor</keyword>
<dbReference type="Pfam" id="PF13377">
    <property type="entry name" value="Peripla_BP_3"/>
    <property type="match status" value="1"/>
</dbReference>
<organism evidence="6 7">
    <name type="scientific">Acetivibrio ethanolgignens</name>
    <dbReference type="NCBI Taxonomy" id="290052"/>
    <lineage>
        <taxon>Bacteria</taxon>
        <taxon>Bacillati</taxon>
        <taxon>Bacillota</taxon>
        <taxon>Clostridia</taxon>
        <taxon>Eubacteriales</taxon>
        <taxon>Oscillospiraceae</taxon>
        <taxon>Acetivibrio</taxon>
    </lineage>
</organism>
<evidence type="ECO:0000256" key="4">
    <source>
        <dbReference type="ARBA" id="ARBA00023163"/>
    </source>
</evidence>
<evidence type="ECO:0000259" key="5">
    <source>
        <dbReference type="SMART" id="SM00354"/>
    </source>
</evidence>
<dbReference type="SMART" id="SM00354">
    <property type="entry name" value="HTH_LACI"/>
    <property type="match status" value="1"/>
</dbReference>
<evidence type="ECO:0000256" key="3">
    <source>
        <dbReference type="ARBA" id="ARBA00023125"/>
    </source>
</evidence>
<name>A0A0V8QJT6_9FIRM</name>
<dbReference type="RefSeq" id="WP_058351122.1">
    <property type="nucleotide sequence ID" value="NZ_CABMMD010000001.1"/>
</dbReference>
<comment type="caution">
    <text evidence="6">The sequence shown here is derived from an EMBL/GenBank/DDBJ whole genome shotgun (WGS) entry which is preliminary data.</text>
</comment>